<dbReference type="Proteomes" id="UP001143981">
    <property type="component" value="Unassembled WGS sequence"/>
</dbReference>
<dbReference type="EMBL" id="JANBOI010002711">
    <property type="protein sequence ID" value="KAJ1720214.1"/>
    <property type="molecule type" value="Genomic_DNA"/>
</dbReference>
<feature type="domain" description="Endonuclease/exonuclease/phosphatase" evidence="1">
    <location>
        <begin position="34"/>
        <end position="331"/>
    </location>
</feature>
<evidence type="ECO:0000313" key="2">
    <source>
        <dbReference type="EMBL" id="KAJ1720214.1"/>
    </source>
</evidence>
<dbReference type="Pfam" id="PF03372">
    <property type="entry name" value="Exo_endo_phos"/>
    <property type="match status" value="1"/>
</dbReference>
<evidence type="ECO:0000259" key="1">
    <source>
        <dbReference type="Pfam" id="PF03372"/>
    </source>
</evidence>
<gene>
    <name evidence="2" type="ORF">LPJ61_006193</name>
</gene>
<accession>A0A9W7XXD8</accession>
<dbReference type="AlphaFoldDB" id="A0A9W7XXD8"/>
<evidence type="ECO:0000313" key="3">
    <source>
        <dbReference type="Proteomes" id="UP001143981"/>
    </source>
</evidence>
<protein>
    <recommendedName>
        <fullName evidence="1">Endonuclease/exonuclease/phosphatase domain-containing protein</fullName>
    </recommendedName>
</protein>
<dbReference type="Gene3D" id="3.60.10.10">
    <property type="entry name" value="Endonuclease/exonuclease/phosphatase"/>
    <property type="match status" value="1"/>
</dbReference>
<organism evidence="2 3">
    <name type="scientific">Coemansia biformis</name>
    <dbReference type="NCBI Taxonomy" id="1286918"/>
    <lineage>
        <taxon>Eukaryota</taxon>
        <taxon>Fungi</taxon>
        <taxon>Fungi incertae sedis</taxon>
        <taxon>Zoopagomycota</taxon>
        <taxon>Kickxellomycotina</taxon>
        <taxon>Kickxellomycetes</taxon>
        <taxon>Kickxellales</taxon>
        <taxon>Kickxellaceae</taxon>
        <taxon>Coemansia</taxon>
    </lineage>
</organism>
<dbReference type="GO" id="GO:0003824">
    <property type="term" value="F:catalytic activity"/>
    <property type="evidence" value="ECO:0007669"/>
    <property type="project" value="InterPro"/>
</dbReference>
<reference evidence="2" key="1">
    <citation type="submission" date="2022-07" db="EMBL/GenBank/DDBJ databases">
        <title>Phylogenomic reconstructions and comparative analyses of Kickxellomycotina fungi.</title>
        <authorList>
            <person name="Reynolds N.K."/>
            <person name="Stajich J.E."/>
            <person name="Barry K."/>
            <person name="Grigoriev I.V."/>
            <person name="Crous P."/>
            <person name="Smith M.E."/>
        </authorList>
    </citation>
    <scope>NUCLEOTIDE SEQUENCE</scope>
    <source>
        <strain evidence="2">BCRC 34381</strain>
    </source>
</reference>
<name>A0A9W7XXD8_9FUNG</name>
<sequence>MDSALPGQLVTYDCRGECVPEVGGAEIPLPLRVVQWNIERGYKLEAVIAALEKLDADILCLQEIDIGNERSGGQDHGRIIAERLKLNGGVAIEFQELRSPCRDPGQQGGGVHGNAIFSRFDMRLRVIDHAHQPYDWARDGVLLGEPRIGRRCTLVAEIFVPKRPAVLAYSAHFECFTGIVGRVGQLCDLLQDSREQAASVPHQLVFGDLNTFAHSLARLSPKYAQGWFRFRSLGMSEPEWWVQNILSWYPPDGCVNQRLRDSSPTDAQRFPPELLRAAVNPGWWDPFDTVRDVTISNHAGWMTAKADWAFVRQFRVVRHWMANRDYAASDHRCLVLEVDYAHTDVLDEHMRLTKHTARDLDRRRRSRLWTWCTLAAATALSWAALRIARASTGSRVLA</sequence>
<dbReference type="InterPro" id="IPR005135">
    <property type="entry name" value="Endo/exonuclease/phosphatase"/>
</dbReference>
<proteinExistence type="predicted"/>
<dbReference type="InterPro" id="IPR036691">
    <property type="entry name" value="Endo/exonu/phosph_ase_sf"/>
</dbReference>
<comment type="caution">
    <text evidence="2">The sequence shown here is derived from an EMBL/GenBank/DDBJ whole genome shotgun (WGS) entry which is preliminary data.</text>
</comment>
<dbReference type="SUPFAM" id="SSF56219">
    <property type="entry name" value="DNase I-like"/>
    <property type="match status" value="1"/>
</dbReference>
<dbReference type="OrthoDB" id="200415at2759"/>
<keyword evidence="3" id="KW-1185">Reference proteome</keyword>